<dbReference type="InterPro" id="IPR019734">
    <property type="entry name" value="TPR_rpt"/>
</dbReference>
<protein>
    <submittedName>
        <fullName evidence="5">Tetratricopeptide repeat protein</fullName>
    </submittedName>
</protein>
<dbReference type="OrthoDB" id="5244639at2"/>
<keyword evidence="6" id="KW-1185">Reference proteome</keyword>
<dbReference type="PANTHER" id="PTHR45586:SF1">
    <property type="entry name" value="LIPOPOLYSACCHARIDE ASSEMBLY PROTEIN B"/>
    <property type="match status" value="1"/>
</dbReference>
<sequence>MQESKTGRAVPQLDTVASALEQTIENEPALLDLLAQALAKGASPGELWDMLHQAAHRDNRIAELAAAYDAICRDRKIRLLQPAAQIELLLSASAFLVDYAGDGATAQPHLERVMQLSPGNVDAFQRLEGILRDREDWTKLADLYTQMAAHRPDKQEQLAFLRAAVQILAALQGEEDKAFKLHQQILRLDPTDADSRNAMAERFIAAGRFADVAKLYEQAISADPPPADEDLLALREQAIELYSVSLHEIEKALPHAEEVLKKNPDSELAWSTCEQLLTHKTLAARAAAAIENVYMSREQYEDAARMLTIQIDSVRGPRRLEAQKRLAALQYQHLGDLGAAFTLYEGILTVDPNDDEVRARYRSIGAALDRRLDVTRVLTRASAGAKDPLVRAKIASDLGELFLETGDPKRARASFQSAVDAGLAEDAGVRAARALAELCEQASDWSALAAALDRLSDIEPEPDARAGAAERLARLREETLGDAPGAIAAYRKLVGTSLESDALPALERLYEAAGDEVSLADVLERRAALETDREAARDLAFRAADLRAARSNDLGAVLDGWRRFLQTYGPTREIHARILPLLEREQRWEELAQTLDAEAGLAPSEERIAILAKLAQVRLSRLGDGAGALDAYRQALDLDRSDKACRQAVERMLGGGEHRLGAADVLEPIYREEGASPGLLKILEVRGDVAKDASDRLAALREATQIAEADLADGKRALLLAGLGLRIATNDMADDVPEWLSTVERLAGGDAARRAGILIQALGNRNVDHPAIAELAKATGEALAVYGDFVGALSVLRNALAFEPSSPDLITRIDSLLQKHGNAQERLALYKGALAATTDPERRRQIFHSIGTIERRGLRDLAAAAATYRRALEEDAGDRGAYEALLDVLEEGSDAEGLYAALIGGVERAADAEERAAITLRMANLSASRGWIDRARQHYRSLLDEGTTLSDETLDRIADLAQKAGDNDLYRVLLERRISTAEGPLSEARWLEHLAALKAEAFGDTAAAIEDYRRAGDLADGGGDGALAERLFERVLALSADDRDAAERLVDLYRRSEAWEKLPAVYEVLFRTAADASERADKLLAFEDAAIHAKATTRFVGAADALLADEGALDVGPREALQAARARVLAADPDRQEDAAAAYRSMIQGASEPWTAVEAFEAFLDQSPPSQARLEDRRWVLGFRLQRAEGDRRIEALLAWAAAEENVFKEPRAAADLYARVLEQDPQNDAALAARGRLLLDVGDVEGAAAMIAARRDLREGAERTALELELATLLLDRLGRVDEALAAVEPVLEAEPGNEGALVLLERALARPESRRRAAEMLERACDTTDDESIAARILKLLIATPADASDLVDLRAGWFTRLLDRPGAAPELALDLAVRAVEELPYDAALWDRAEQLGRDADRPDLVAEAYRKKLESDSVRELDPDTLDDLGRRSVDYHEEFFFDDQDAVMKLLRRVVDVAPDALWAFERLKLAYNQNERWADLFSLYDQAIERTDDKFARVELLEDAAESAKDLAGDPDRAVRYLEQLLPLKPRDKKIRTSLERLYERLGRHRPLIDLLSHELASLDVEAAQKLRARIATLWLEGVVEPDAAFRVVEEMLTVEPSRAEALDLLERVLAATVSAEPLSIRPSAEAENTARQRAAVVLERRYRSEERHEDLARVLSVRLEAAVDPAARGALLREIVSLRADVLDDPAGALESLAALVALEPAEPSHRAELERLAARVDRFDRLAEVLVGVSEGAGGALKIELLSRASAIYVEKLGDRGRAIDLGRTILSLEPGHPDLVVGPARDLERLLAEEGRSAERCEVLERLARLEKDPDARRATLLEVARIASSELGDKPRAIAAYRARLADEPRDLDALGGLALDLEAESRFGELAEVLERRAELTEGDAARQDLVRVAAICDHELRDVARAITVWEGVRVRFGADDESCDALARLLEKAARWPDLVALLGTSAAQADEAGTNVARAAELYRRLGDVQRDRTAQWAEAVVSYEAAIRCADPGGLALSGLESLLSLIDLDDEARRPILAAAVRVLTAAYAASGDWQRTIDLLEPRLAAATSAAERTAILAETASLHEHRRNDPAAAFDAVWRAFAAVKTPELSAEVLRLAAIADRWADIAEAFPAIEAQGDVPPDVARALWWSVALWHRDRRGDERSAEIAIERALTYDPTNAEMLAALVELRRHAPGKPLVDALLRLSEVSADALPLHREAVTVASDHVGDPSLAKSIAEAMLQKAEARWIGEGSDPLSEAATFAAWALDVLVRICREEGDLVRVVALCLDGAKLPFEAKRRRALRLAAAEISDAQPAIAIYEELFGEDPTDELVGSRLEELYRKEGRRAELLTLRERQISVADEVLGRVDLRLDLAFLLVESGDVDRAIGSLRKNLEESPSHAPSVDKLAELFGERGDHGALASLWEDQAARREADRDTTAAAELWRRAAIIAETRVGDLPRAISDYRRAARYRDMASLDALARLFTARGDHAAAAEVLETICADAPADASPHPVLRLAEAYIASGEPALAQQRLEEAQGRVADPAPLRARLSVLYREAEAWGPLAELIAIEAAHTENAAKRTALLREAADLHFSKRNKPEAAVPLLEQASQLTPDDRAIKLSLCDALSAAGRSDEASNILRQIIDAYGSRRPKDRAIVHYYLARVFLSSGDRKAALAELDVALKIDPTHPEILLALARLSFDEGQFDRAQRTYRSLLMMVRRLRDEQGSPAVTRTEVLIALAEIADRQGDPDRSAEHVESAFEASRESPDEADRLVRALRGRQNHALLARALELRLDGAGGDAAALAPVLAELAALYEQHLGRAEDALSLWLRALAVRPTSGDAHRSALGLARRLGAVEKYLDALRKLVAATTVDPPLVDLLLHLGRALSGEGGDAAQADEAFRRAETLLLERPGDRRIHEVWRALEASCEQRGDREGQIALLEKRIAAASESAPPAELADGLYRLAELALREPGGAARGVPALERALSLDASPDRAEAIFRLGLQREENAAQIAPLFERFARQHDRPRALVDALVLLAPERGADLYREAVSVAEGLGDSALVESVLRRALAREEGVADTSDDLWALVALAKVRAAAEDWAEARTLEERAGRVAAPGDERGHLLAAASIARDKLNDLAGAARLYAELFEREPADRDLWGPLADLYRSLGEDDALGRVIEQVVPLLETVEDRSRMRLERARLAQKRDGGADEAISTLTELLDDDPANQEAATLLSSLLEAAGRFEDLASLLERRIDLAKDREDTAGVASLSMRLGALLEQQGESARARDAYHGILDWDATNLDALRAIVRISEKAEDPSELADALEKLLGAEKGEAAEATAQRLAAIRAEQGDEDGVDRALEAGYRAFPTSVVLGVKLKERFESREDFRKIADVYQIEAEGRTAKEERLGCLRKAAAILRDKEQDLPGAIEVLKRALDIDPLDRALVAELVGAQSEMGDHQLAAASIASAAANVEGAAAVELLLHAARLLLATPEGASAAVELVEDARRRQPDAWEPVIVLADAYVGAGRVDEARPLAANAVAAYEGRRSRTLAAAHRALAHVERASGNDDVAFEQLSKAFENDAGSADIALELGQLAVDRGEHDVASRALRAVTMMKITAPGSAEGTTSRGRALAYFHLGRLAVAQGDRGKARLLVEKALAEDANLDVARDLADELASD</sequence>
<dbReference type="RefSeq" id="WP_136929854.1">
    <property type="nucleotide sequence ID" value="NZ_SSMQ01000014.1"/>
</dbReference>
<dbReference type="PANTHER" id="PTHR45586">
    <property type="entry name" value="TPR REPEAT-CONTAINING PROTEIN PA4667"/>
    <property type="match status" value="1"/>
</dbReference>
<evidence type="ECO:0000256" key="1">
    <source>
        <dbReference type="ARBA" id="ARBA00022737"/>
    </source>
</evidence>
<evidence type="ECO:0000313" key="6">
    <source>
        <dbReference type="Proteomes" id="UP000309215"/>
    </source>
</evidence>
<evidence type="ECO:0000256" key="2">
    <source>
        <dbReference type="ARBA" id="ARBA00022803"/>
    </source>
</evidence>
<dbReference type="Proteomes" id="UP000309215">
    <property type="component" value="Unassembled WGS sequence"/>
</dbReference>
<feature type="region of interest" description="Disordered" evidence="4">
    <location>
        <begin position="2748"/>
        <end position="2767"/>
    </location>
</feature>
<dbReference type="InterPro" id="IPR051012">
    <property type="entry name" value="CellSynth/LPSAsmb/PSIAsmb"/>
</dbReference>
<comment type="caution">
    <text evidence="5">The sequence shown here is derived from an EMBL/GenBank/DDBJ whole genome shotgun (WGS) entry which is preliminary data.</text>
</comment>
<dbReference type="SUPFAM" id="SSF48452">
    <property type="entry name" value="TPR-like"/>
    <property type="match status" value="8"/>
</dbReference>
<keyword evidence="1" id="KW-0677">Repeat</keyword>
<keyword evidence="2 3" id="KW-0802">TPR repeat</keyword>
<dbReference type="EMBL" id="SSMQ01000014">
    <property type="protein sequence ID" value="TKD08394.1"/>
    <property type="molecule type" value="Genomic_DNA"/>
</dbReference>
<evidence type="ECO:0000256" key="4">
    <source>
        <dbReference type="SAM" id="MobiDB-lite"/>
    </source>
</evidence>
<proteinExistence type="predicted"/>
<organism evidence="5 6">
    <name type="scientific">Polyangium fumosum</name>
    <dbReference type="NCBI Taxonomy" id="889272"/>
    <lineage>
        <taxon>Bacteria</taxon>
        <taxon>Pseudomonadati</taxon>
        <taxon>Myxococcota</taxon>
        <taxon>Polyangia</taxon>
        <taxon>Polyangiales</taxon>
        <taxon>Polyangiaceae</taxon>
        <taxon>Polyangium</taxon>
    </lineage>
</organism>
<feature type="repeat" description="TPR" evidence="3">
    <location>
        <begin position="2654"/>
        <end position="2687"/>
    </location>
</feature>
<evidence type="ECO:0000256" key="3">
    <source>
        <dbReference type="PROSITE-ProRule" id="PRU00339"/>
    </source>
</evidence>
<dbReference type="SMART" id="SM00028">
    <property type="entry name" value="TPR"/>
    <property type="match status" value="18"/>
</dbReference>
<gene>
    <name evidence="5" type="ORF">E8A74_15855</name>
</gene>
<reference evidence="5 6" key="1">
    <citation type="submission" date="2019-04" db="EMBL/GenBank/DDBJ databases">
        <authorList>
            <person name="Li Y."/>
            <person name="Wang J."/>
        </authorList>
    </citation>
    <scope>NUCLEOTIDE SEQUENCE [LARGE SCALE GENOMIC DNA]</scope>
    <source>
        <strain evidence="5 6">DSM 14668</strain>
    </source>
</reference>
<dbReference type="Pfam" id="PF14559">
    <property type="entry name" value="TPR_19"/>
    <property type="match status" value="2"/>
</dbReference>
<accession>A0A4U1JCQ1</accession>
<dbReference type="PROSITE" id="PS50005">
    <property type="entry name" value="TPR"/>
    <property type="match status" value="1"/>
</dbReference>
<name>A0A4U1JCQ1_9BACT</name>
<dbReference type="Gene3D" id="1.25.40.10">
    <property type="entry name" value="Tetratricopeptide repeat domain"/>
    <property type="match status" value="13"/>
</dbReference>
<dbReference type="InterPro" id="IPR011990">
    <property type="entry name" value="TPR-like_helical_dom_sf"/>
</dbReference>
<evidence type="ECO:0000313" key="5">
    <source>
        <dbReference type="EMBL" id="TKD08394.1"/>
    </source>
</evidence>